<dbReference type="InterPro" id="IPR002500">
    <property type="entry name" value="PAPS_reduct_dom"/>
</dbReference>
<protein>
    <submittedName>
        <fullName evidence="2">Phosphoadenosine phosphosulfate reductase</fullName>
    </submittedName>
</protein>
<name>A6UW82_META3</name>
<dbReference type="Gene3D" id="3.40.50.620">
    <property type="entry name" value="HUPs"/>
    <property type="match status" value="1"/>
</dbReference>
<evidence type="ECO:0000313" key="3">
    <source>
        <dbReference type="Proteomes" id="UP000001106"/>
    </source>
</evidence>
<sequence length="509" mass="58939">MKTILGKLHLRWCMDCNMPVLDKKCGICGKNTTEVKITPPADPRPAFDEDITMISKILKNQFGITLNNNGQSNIFKNKIVLINKIPGTDYMKEIMLDGILFGIIKYNEEKNTWVIMPSVDGARRIINENANKKLIVINREVIPFVLKKHASILRPGVIWASEDIEVEDDVIILVENDNNKNNDDFKDIDVLGVGRSRMSYHEIVNSEKGMVAKVRKSENPKPANILKETGAPSENIEKMIEANKEPMAKFINNSVGFMRNTIKERTNKPPVVAYSGGKDSLAVLLLAFEAFNNENINFDVIFSDTELELPETLKNIQDIEETYGINIITAKSTEFWKKLEEMGPPGRDNRWCSEVCKMKPLEKIINEKYEKGCLTFVGLRKYESMNRSKKPRIWRSPHIKKQMLSAPILNWTAMHVWIYLFMKGAPYNKLYEQCFDRVGCYMCPAMELGEMELIRNIYPDYWKKWDNFLEKYAETHNLDDNWIKSGWRWSYKQENNKNNIQDKSMGTYE</sequence>
<dbReference type="Gene3D" id="2.30.130.10">
    <property type="entry name" value="PUA domain"/>
    <property type="match status" value="1"/>
</dbReference>
<dbReference type="AlphaFoldDB" id="A6UW82"/>
<reference evidence="2" key="1">
    <citation type="submission" date="2007-06" db="EMBL/GenBank/DDBJ databases">
        <title>Complete sequence of Methanococcus aeolicus Nankai-3.</title>
        <authorList>
            <consortium name="US DOE Joint Genome Institute"/>
            <person name="Copeland A."/>
            <person name="Lucas S."/>
            <person name="Lapidus A."/>
            <person name="Barry K."/>
            <person name="Glavina del Rio T."/>
            <person name="Dalin E."/>
            <person name="Tice H."/>
            <person name="Pitluck S."/>
            <person name="Chain P."/>
            <person name="Malfatti S."/>
            <person name="Shin M."/>
            <person name="Vergez L."/>
            <person name="Schmutz J."/>
            <person name="Larimer F."/>
            <person name="Land M."/>
            <person name="Hauser L."/>
            <person name="Kyrpides N."/>
            <person name="Lykidis A."/>
            <person name="Sieprawska-Lupa M."/>
            <person name="Whitman W.B."/>
            <person name="Richardson P."/>
        </authorList>
    </citation>
    <scope>NUCLEOTIDE SEQUENCE [LARGE SCALE GENOMIC DNA]</scope>
    <source>
        <strain evidence="2">Nankai-3</strain>
    </source>
</reference>
<dbReference type="OrthoDB" id="5817at2157"/>
<dbReference type="EMBL" id="CP000743">
    <property type="protein sequence ID" value="ABR56754.1"/>
    <property type="molecule type" value="Genomic_DNA"/>
</dbReference>
<dbReference type="InterPro" id="IPR004521">
    <property type="entry name" value="Uncharacterised_CHP00451"/>
</dbReference>
<dbReference type="InterPro" id="IPR050128">
    <property type="entry name" value="Sulfate_adenylyltrnsfr_sub2"/>
</dbReference>
<dbReference type="InterPro" id="IPR014729">
    <property type="entry name" value="Rossmann-like_a/b/a_fold"/>
</dbReference>
<dbReference type="GeneID" id="5327043"/>
<gene>
    <name evidence="2" type="ordered locus">Maeo_1177</name>
</gene>
<dbReference type="InterPro" id="IPR002478">
    <property type="entry name" value="PUA"/>
</dbReference>
<dbReference type="RefSeq" id="WP_011973886.1">
    <property type="nucleotide sequence ID" value="NC_009635.1"/>
</dbReference>
<dbReference type="SMART" id="SM00359">
    <property type="entry name" value="PUA"/>
    <property type="match status" value="1"/>
</dbReference>
<evidence type="ECO:0000313" key="2">
    <source>
        <dbReference type="EMBL" id="ABR56754.1"/>
    </source>
</evidence>
<keyword evidence="3" id="KW-1185">Reference proteome</keyword>
<dbReference type="eggNOG" id="arCOG00073">
    <property type="taxonomic scope" value="Archaea"/>
</dbReference>
<dbReference type="Pfam" id="PF01472">
    <property type="entry name" value="PUA"/>
    <property type="match status" value="1"/>
</dbReference>
<dbReference type="PANTHER" id="PTHR43196:SF2">
    <property type="entry name" value="PHOSPHOADENOSINE PHOSPHOSULFATE REDUCTASE"/>
    <property type="match status" value="1"/>
</dbReference>
<evidence type="ECO:0000259" key="1">
    <source>
        <dbReference type="SMART" id="SM00359"/>
    </source>
</evidence>
<dbReference type="PANTHER" id="PTHR43196">
    <property type="entry name" value="SULFATE ADENYLYLTRANSFERASE SUBUNIT 2"/>
    <property type="match status" value="1"/>
</dbReference>
<dbReference type="CDD" id="cd23947">
    <property type="entry name" value="PAPS_reductase-like_YbdN"/>
    <property type="match status" value="1"/>
</dbReference>
<dbReference type="GO" id="GO:0003723">
    <property type="term" value="F:RNA binding"/>
    <property type="evidence" value="ECO:0007669"/>
    <property type="project" value="InterPro"/>
</dbReference>
<feature type="domain" description="PUA" evidence="1">
    <location>
        <begin position="133"/>
        <end position="219"/>
    </location>
</feature>
<dbReference type="KEGG" id="mae:Maeo_1177"/>
<dbReference type="GO" id="GO:0003824">
    <property type="term" value="F:catalytic activity"/>
    <property type="evidence" value="ECO:0007669"/>
    <property type="project" value="InterPro"/>
</dbReference>
<dbReference type="InterPro" id="IPR015947">
    <property type="entry name" value="PUA-like_sf"/>
</dbReference>
<dbReference type="SUPFAM" id="SSF88697">
    <property type="entry name" value="PUA domain-like"/>
    <property type="match status" value="1"/>
</dbReference>
<dbReference type="PROSITE" id="PS50890">
    <property type="entry name" value="PUA"/>
    <property type="match status" value="1"/>
</dbReference>
<dbReference type="InterPro" id="IPR036974">
    <property type="entry name" value="PUA_sf"/>
</dbReference>
<dbReference type="HOGENOM" id="CLU_026622_0_0_2"/>
<dbReference type="CDD" id="cd21149">
    <property type="entry name" value="PUA_archaeosine_TGT"/>
    <property type="match status" value="1"/>
</dbReference>
<accession>A6UW82</accession>
<dbReference type="STRING" id="419665.Maeo_1177"/>
<organism evidence="2 3">
    <name type="scientific">Methanococcus aeolicus (strain ATCC BAA-1280 / DSM 17508 / OCM 812 / Nankai-3)</name>
    <dbReference type="NCBI Taxonomy" id="419665"/>
    <lineage>
        <taxon>Archaea</taxon>
        <taxon>Methanobacteriati</taxon>
        <taxon>Methanobacteriota</taxon>
        <taxon>Methanomada group</taxon>
        <taxon>Methanococci</taxon>
        <taxon>Methanococcales</taxon>
        <taxon>Methanococcaceae</taxon>
        <taxon>Methanococcus</taxon>
    </lineage>
</organism>
<dbReference type="Pfam" id="PF01507">
    <property type="entry name" value="PAPS_reduct"/>
    <property type="match status" value="1"/>
</dbReference>
<proteinExistence type="predicted"/>
<dbReference type="SUPFAM" id="SSF52402">
    <property type="entry name" value="Adenine nucleotide alpha hydrolases-like"/>
    <property type="match status" value="1"/>
</dbReference>
<dbReference type="NCBIfam" id="TIGR00451">
    <property type="entry name" value="unchar_dom_2"/>
    <property type="match status" value="1"/>
</dbReference>
<dbReference type="Proteomes" id="UP000001106">
    <property type="component" value="Chromosome"/>
</dbReference>